<dbReference type="EMBL" id="NCQP01000007">
    <property type="protein sequence ID" value="OWJ53873.1"/>
    <property type="molecule type" value="Genomic_DNA"/>
</dbReference>
<dbReference type="EMBL" id="CP013011">
    <property type="protein sequence ID" value="ALL00393.1"/>
    <property type="molecule type" value="Genomic_DNA"/>
</dbReference>
<keyword evidence="1" id="KW-0812">Transmembrane</keyword>
<dbReference type="GeneID" id="26098664"/>
<evidence type="ECO:0000313" key="5">
    <source>
        <dbReference type="Proteomes" id="UP000196694"/>
    </source>
</evidence>
<feature type="transmembrane region" description="Helical" evidence="1">
    <location>
        <begin position="20"/>
        <end position="49"/>
    </location>
</feature>
<dbReference type="KEGG" id="pdl:Pyrde_0343"/>
<dbReference type="Proteomes" id="UP000196694">
    <property type="component" value="Unassembled WGS sequence"/>
</dbReference>
<dbReference type="AlphaFoldDB" id="A0A0N7JCU8"/>
<dbReference type="STRING" id="1273541.Pyrde_0343"/>
<accession>A0A0N7JCU8</accession>
<reference evidence="2 4" key="1">
    <citation type="submission" date="2015-10" db="EMBL/GenBank/DDBJ databases">
        <title>Complete genome sequence of hyperthermophilic archaeon Pyrodictium delaneyi Su06.</title>
        <authorList>
            <person name="Jung J.-H."/>
            <person name="Lin J."/>
            <person name="Holden J.F."/>
            <person name="Park C.-S."/>
        </authorList>
    </citation>
    <scope>NUCLEOTIDE SEQUENCE [LARGE SCALE GENOMIC DNA]</scope>
    <source>
        <strain evidence="2 4">Su06</strain>
    </source>
</reference>
<dbReference type="Proteomes" id="UP000058613">
    <property type="component" value="Chromosome"/>
</dbReference>
<keyword evidence="5" id="KW-1185">Reference proteome</keyword>
<keyword evidence="1" id="KW-1133">Transmembrane helix</keyword>
<proteinExistence type="predicted"/>
<keyword evidence="1" id="KW-0472">Membrane</keyword>
<evidence type="ECO:0000313" key="2">
    <source>
        <dbReference type="EMBL" id="ALL00393.1"/>
    </source>
</evidence>
<name>A0A0N7JCU8_9CREN</name>
<sequence length="67" mass="6558">MTRSSGPVFGLREASPIGVIGAAGLAISAAGNILAGSAMGAALLGWLFTSLASDALAYRLGGTESYV</sequence>
<evidence type="ECO:0000313" key="4">
    <source>
        <dbReference type="Proteomes" id="UP000058613"/>
    </source>
</evidence>
<evidence type="ECO:0000313" key="3">
    <source>
        <dbReference type="EMBL" id="OWJ53873.1"/>
    </source>
</evidence>
<evidence type="ECO:0000256" key="1">
    <source>
        <dbReference type="SAM" id="Phobius"/>
    </source>
</evidence>
<organism evidence="2 4">
    <name type="scientific">Pyrodictium delaneyi</name>
    <dbReference type="NCBI Taxonomy" id="1273541"/>
    <lineage>
        <taxon>Archaea</taxon>
        <taxon>Thermoproteota</taxon>
        <taxon>Thermoprotei</taxon>
        <taxon>Desulfurococcales</taxon>
        <taxon>Pyrodictiaceae</taxon>
        <taxon>Pyrodictium</taxon>
    </lineage>
</organism>
<protein>
    <submittedName>
        <fullName evidence="2">Uncharacterized protein</fullName>
    </submittedName>
</protein>
<reference evidence="3 5" key="2">
    <citation type="submission" date="2017-05" db="EMBL/GenBank/DDBJ databases">
        <title>The draft genome of the hyperthermophilic archaeon 'Pyrodictium delaneyi strain Hulk', an iron and nitrate reducer, reveals the capacity for sulfate reduction.</title>
        <authorList>
            <person name="Demey L.M."/>
            <person name="Miller C."/>
            <person name="Manzella M."/>
            <person name="Reguera G."/>
            <person name="Kashefi K."/>
        </authorList>
    </citation>
    <scope>NUCLEOTIDE SEQUENCE [LARGE SCALE GENOMIC DNA]</scope>
    <source>
        <strain evidence="3 5">Hulk</strain>
    </source>
</reference>
<dbReference type="RefSeq" id="WP_055407668.1">
    <property type="nucleotide sequence ID" value="NZ_CP013011.1"/>
</dbReference>
<gene>
    <name evidence="3" type="ORF">Pdsh_08240</name>
    <name evidence="2" type="ORF">Pyrde_0343</name>
</gene>